<dbReference type="AlphaFoldDB" id="A0A8J5J2N2"/>
<dbReference type="EMBL" id="JAENGY010000044">
    <property type="protein sequence ID" value="KAG6975983.1"/>
    <property type="molecule type" value="Genomic_DNA"/>
</dbReference>
<proteinExistence type="predicted"/>
<evidence type="ECO:0000313" key="2">
    <source>
        <dbReference type="Proteomes" id="UP000709295"/>
    </source>
</evidence>
<gene>
    <name evidence="1" type="ORF">JG688_00001820</name>
</gene>
<organism evidence="1 2">
    <name type="scientific">Phytophthora aleatoria</name>
    <dbReference type="NCBI Taxonomy" id="2496075"/>
    <lineage>
        <taxon>Eukaryota</taxon>
        <taxon>Sar</taxon>
        <taxon>Stramenopiles</taxon>
        <taxon>Oomycota</taxon>
        <taxon>Peronosporomycetes</taxon>
        <taxon>Peronosporales</taxon>
        <taxon>Peronosporaceae</taxon>
        <taxon>Phytophthora</taxon>
    </lineage>
</organism>
<comment type="caution">
    <text evidence="1">The sequence shown here is derived from an EMBL/GenBank/DDBJ whole genome shotgun (WGS) entry which is preliminary data.</text>
</comment>
<keyword evidence="2" id="KW-1185">Reference proteome</keyword>
<protein>
    <submittedName>
        <fullName evidence="1">Uncharacterized protein</fullName>
    </submittedName>
</protein>
<sequence>MATPGRALLLLTPRDGAAHKGGRYLSRRGGGGVGGDAKPESILAQIAGQLHACQCKRVWPSRCLSIGFAPGETLAQLPKDRGLHPTVLHQRRVFRGKCWKRGERCLPQSVNTIARVFAPSCWMQHCWPRVTDLDTAMQQTQNDEAASLKRHHVRLRPPKSPPKPIMRVAWHKAGQLQAKEPKPVFHHVPCHIQVSAPFRPKSSFCASSCAKLSIARRCYQ</sequence>
<reference evidence="1" key="1">
    <citation type="submission" date="2021-01" db="EMBL/GenBank/DDBJ databases">
        <title>Phytophthora aleatoria, a newly-described species from Pinus radiata is distinct from Phytophthora cactorum isolates based on comparative genomics.</title>
        <authorList>
            <person name="Mcdougal R."/>
            <person name="Panda P."/>
            <person name="Williams N."/>
            <person name="Studholme D.J."/>
        </authorList>
    </citation>
    <scope>NUCLEOTIDE SEQUENCE</scope>
    <source>
        <strain evidence="1">NZFS 4037</strain>
    </source>
</reference>
<evidence type="ECO:0000313" key="1">
    <source>
        <dbReference type="EMBL" id="KAG6975983.1"/>
    </source>
</evidence>
<name>A0A8J5J2N2_9STRA</name>
<dbReference type="Proteomes" id="UP000709295">
    <property type="component" value="Unassembled WGS sequence"/>
</dbReference>
<accession>A0A8J5J2N2</accession>